<name>A0A2N5RU10_9BASI</name>
<feature type="non-terminal residue" evidence="2">
    <location>
        <position position="79"/>
    </location>
</feature>
<protein>
    <submittedName>
        <fullName evidence="2">Uncharacterized protein</fullName>
    </submittedName>
</protein>
<proteinExistence type="predicted"/>
<reference evidence="2 3" key="1">
    <citation type="submission" date="2017-11" db="EMBL/GenBank/DDBJ databases">
        <title>De novo assembly and phasing of dikaryotic genomes from two isolates of Puccinia coronata f. sp. avenae, the causal agent of oat crown rust.</title>
        <authorList>
            <person name="Miller M.E."/>
            <person name="Zhang Y."/>
            <person name="Omidvar V."/>
            <person name="Sperschneider J."/>
            <person name="Schwessinger B."/>
            <person name="Raley C."/>
            <person name="Palmer J.M."/>
            <person name="Garnica D."/>
            <person name="Upadhyaya N."/>
            <person name="Rathjen J."/>
            <person name="Taylor J.M."/>
            <person name="Park R.F."/>
            <person name="Dodds P.N."/>
            <person name="Hirsch C.D."/>
            <person name="Kianian S.F."/>
            <person name="Figueroa M."/>
        </authorList>
    </citation>
    <scope>NUCLEOTIDE SEQUENCE [LARGE SCALE GENOMIC DNA]</scope>
    <source>
        <strain evidence="2">12SD80</strain>
    </source>
</reference>
<sequence length="79" mass="8762">MLSRFRESRENLASRPGHSSIEPQLALPVKNADRIRRLMEQTRPLKSSVGHQSDTNLPKIVVLGGSLIKQISLVECITG</sequence>
<evidence type="ECO:0000313" key="2">
    <source>
        <dbReference type="EMBL" id="PLW04458.1"/>
    </source>
</evidence>
<dbReference type="EMBL" id="PGCI01001563">
    <property type="protein sequence ID" value="PLW04458.1"/>
    <property type="molecule type" value="Genomic_DNA"/>
</dbReference>
<gene>
    <name evidence="2" type="ORF">PCASD_26910</name>
</gene>
<evidence type="ECO:0000256" key="1">
    <source>
        <dbReference type="SAM" id="MobiDB-lite"/>
    </source>
</evidence>
<comment type="caution">
    <text evidence="2">The sequence shown here is derived from an EMBL/GenBank/DDBJ whole genome shotgun (WGS) entry which is preliminary data.</text>
</comment>
<organism evidence="2 3">
    <name type="scientific">Puccinia coronata f. sp. avenae</name>
    <dbReference type="NCBI Taxonomy" id="200324"/>
    <lineage>
        <taxon>Eukaryota</taxon>
        <taxon>Fungi</taxon>
        <taxon>Dikarya</taxon>
        <taxon>Basidiomycota</taxon>
        <taxon>Pucciniomycotina</taxon>
        <taxon>Pucciniomycetes</taxon>
        <taxon>Pucciniales</taxon>
        <taxon>Pucciniaceae</taxon>
        <taxon>Puccinia</taxon>
    </lineage>
</organism>
<dbReference type="AlphaFoldDB" id="A0A2N5RU10"/>
<feature type="compositionally biased region" description="Basic and acidic residues" evidence="1">
    <location>
        <begin position="1"/>
        <end position="12"/>
    </location>
</feature>
<feature type="region of interest" description="Disordered" evidence="1">
    <location>
        <begin position="1"/>
        <end position="26"/>
    </location>
</feature>
<accession>A0A2N5RU10</accession>
<evidence type="ECO:0000313" key="3">
    <source>
        <dbReference type="Proteomes" id="UP000235392"/>
    </source>
</evidence>
<dbReference type="Proteomes" id="UP000235392">
    <property type="component" value="Unassembled WGS sequence"/>
</dbReference>